<evidence type="ECO:0000313" key="1">
    <source>
        <dbReference type="EMBL" id="KAG0454078.1"/>
    </source>
</evidence>
<accession>A0A835PK03</accession>
<dbReference type="EMBL" id="JADCNM010000014">
    <property type="protein sequence ID" value="KAG0454078.1"/>
    <property type="molecule type" value="Genomic_DNA"/>
</dbReference>
<reference evidence="1 2" key="1">
    <citation type="journal article" date="2020" name="Nat. Food">
        <title>A phased Vanilla planifolia genome enables genetic improvement of flavour and production.</title>
        <authorList>
            <person name="Hasing T."/>
            <person name="Tang H."/>
            <person name="Brym M."/>
            <person name="Khazi F."/>
            <person name="Huang T."/>
            <person name="Chambers A.H."/>
        </authorList>
    </citation>
    <scope>NUCLEOTIDE SEQUENCE [LARGE SCALE GENOMIC DNA]</scope>
    <source>
        <tissue evidence="1">Leaf</tissue>
    </source>
</reference>
<sequence length="91" mass="9818">MVATTNSSIIGVFFCLLIVALHDKYAFIFTSNGVLINAVDHLSSGWQRSVAYVNIGSYYLIGIPVGFDSKLVHGGGVFSQMNDERFGLIGS</sequence>
<dbReference type="Proteomes" id="UP000639772">
    <property type="component" value="Unassembled WGS sequence"/>
</dbReference>
<proteinExistence type="predicted"/>
<name>A0A835PK03_VANPL</name>
<gene>
    <name evidence="1" type="ORF">HPP92_025382</name>
</gene>
<evidence type="ECO:0000313" key="2">
    <source>
        <dbReference type="Proteomes" id="UP000639772"/>
    </source>
</evidence>
<dbReference type="OrthoDB" id="2126698at2759"/>
<comment type="caution">
    <text evidence="1">The sequence shown here is derived from an EMBL/GenBank/DDBJ whole genome shotgun (WGS) entry which is preliminary data.</text>
</comment>
<protein>
    <submittedName>
        <fullName evidence="1">Uncharacterized protein</fullName>
    </submittedName>
</protein>
<dbReference type="AlphaFoldDB" id="A0A835PK03"/>
<organism evidence="1 2">
    <name type="scientific">Vanilla planifolia</name>
    <name type="common">Vanilla</name>
    <dbReference type="NCBI Taxonomy" id="51239"/>
    <lineage>
        <taxon>Eukaryota</taxon>
        <taxon>Viridiplantae</taxon>
        <taxon>Streptophyta</taxon>
        <taxon>Embryophyta</taxon>
        <taxon>Tracheophyta</taxon>
        <taxon>Spermatophyta</taxon>
        <taxon>Magnoliopsida</taxon>
        <taxon>Liliopsida</taxon>
        <taxon>Asparagales</taxon>
        <taxon>Orchidaceae</taxon>
        <taxon>Vanilloideae</taxon>
        <taxon>Vanilleae</taxon>
        <taxon>Vanilla</taxon>
    </lineage>
</organism>